<dbReference type="Proteomes" id="UP000254808">
    <property type="component" value="Chromosome"/>
</dbReference>
<dbReference type="InterPro" id="IPR026444">
    <property type="entry name" value="Secre_tail"/>
</dbReference>
<dbReference type="GO" id="GO:0005737">
    <property type="term" value="C:cytoplasm"/>
    <property type="evidence" value="ECO:0007669"/>
    <property type="project" value="UniProtKB-SubCell"/>
</dbReference>
<accession>A0A345UJZ4</accession>
<evidence type="ECO:0000256" key="4">
    <source>
        <dbReference type="ARBA" id="ARBA00023069"/>
    </source>
</evidence>
<evidence type="ECO:0000256" key="5">
    <source>
        <dbReference type="ARBA" id="ARBA00023273"/>
    </source>
</evidence>
<dbReference type="Gene3D" id="2.60.40.4070">
    <property type="match status" value="1"/>
</dbReference>
<dbReference type="NCBIfam" id="TIGR04183">
    <property type="entry name" value="Por_Secre_tail"/>
    <property type="match status" value="1"/>
</dbReference>
<dbReference type="KEGG" id="cprv:CYPRO_1545"/>
<dbReference type="InterPro" id="IPR053879">
    <property type="entry name" value="HYDIN_VesB_CFA65-like_Ig"/>
</dbReference>
<dbReference type="PANTHER" id="PTHR37833">
    <property type="entry name" value="LIPOPROTEIN-RELATED"/>
    <property type="match status" value="1"/>
</dbReference>
<evidence type="ECO:0000259" key="6">
    <source>
        <dbReference type="Pfam" id="PF18962"/>
    </source>
</evidence>
<dbReference type="Pfam" id="PF22544">
    <property type="entry name" value="HYDIN_VesB_CFA65-like_Ig"/>
    <property type="match status" value="1"/>
</dbReference>
<dbReference type="InterPro" id="IPR013783">
    <property type="entry name" value="Ig-like_fold"/>
</dbReference>
<evidence type="ECO:0000259" key="7">
    <source>
        <dbReference type="Pfam" id="PF22544"/>
    </source>
</evidence>
<reference evidence="8 9" key="1">
    <citation type="submission" date="2018-03" db="EMBL/GenBank/DDBJ databases">
        <title>Phenotypic and genomic properties of Cyclonatronum proteinivorum gen. nov., sp. nov., a haloalkaliphilic bacteroidete from soda lakes possessing Na+-translocating rhodopsin.</title>
        <authorList>
            <person name="Toshchakov S.V."/>
            <person name="Korzhenkov A."/>
            <person name="Samarov N.I."/>
            <person name="Kublanov I.V."/>
            <person name="Muntyan M.S."/>
            <person name="Sorokin D.Y."/>
        </authorList>
    </citation>
    <scope>NUCLEOTIDE SEQUENCE [LARGE SCALE GENOMIC DNA]</scope>
    <source>
        <strain evidence="8 9">Omega</strain>
    </source>
</reference>
<keyword evidence="4" id="KW-0969">Cilium</keyword>
<dbReference type="RefSeq" id="WP_164682635.1">
    <property type="nucleotide sequence ID" value="NZ_CP027806.1"/>
</dbReference>
<feature type="domain" description="Secretion system C-terminal sorting" evidence="6">
    <location>
        <begin position="1096"/>
        <end position="1170"/>
    </location>
</feature>
<dbReference type="Pfam" id="PF18962">
    <property type="entry name" value="Por_Secre_tail"/>
    <property type="match status" value="1"/>
</dbReference>
<dbReference type="Gene3D" id="2.60.40.10">
    <property type="entry name" value="Immunoglobulins"/>
    <property type="match status" value="3"/>
</dbReference>
<keyword evidence="9" id="KW-1185">Reference proteome</keyword>
<evidence type="ECO:0000313" key="9">
    <source>
        <dbReference type="Proteomes" id="UP000254808"/>
    </source>
</evidence>
<evidence type="ECO:0000256" key="2">
    <source>
        <dbReference type="ARBA" id="ARBA00004496"/>
    </source>
</evidence>
<keyword evidence="3" id="KW-0963">Cytoplasm</keyword>
<evidence type="ECO:0000313" key="8">
    <source>
        <dbReference type="EMBL" id="AXJ00796.1"/>
    </source>
</evidence>
<evidence type="ECO:0000256" key="3">
    <source>
        <dbReference type="ARBA" id="ARBA00022490"/>
    </source>
</evidence>
<evidence type="ECO:0000256" key="1">
    <source>
        <dbReference type="ARBA" id="ARBA00004138"/>
    </source>
</evidence>
<feature type="domain" description="HYDIN/VesB/CFA65-like Ig-like" evidence="7">
    <location>
        <begin position="96"/>
        <end position="180"/>
    </location>
</feature>
<dbReference type="PANTHER" id="PTHR37833:SF1">
    <property type="entry name" value="SIGNAL PEPTIDE PROTEIN"/>
    <property type="match status" value="1"/>
</dbReference>
<comment type="subcellular location">
    <subcellularLocation>
        <location evidence="1">Cell projection</location>
        <location evidence="1">Cilium</location>
    </subcellularLocation>
    <subcellularLocation>
        <location evidence="2">Cytoplasm</location>
    </subcellularLocation>
</comment>
<organism evidence="8 9">
    <name type="scientific">Cyclonatronum proteinivorum</name>
    <dbReference type="NCBI Taxonomy" id="1457365"/>
    <lineage>
        <taxon>Bacteria</taxon>
        <taxon>Pseudomonadati</taxon>
        <taxon>Balneolota</taxon>
        <taxon>Balneolia</taxon>
        <taxon>Balneolales</taxon>
        <taxon>Cyclonatronaceae</taxon>
        <taxon>Cyclonatronum</taxon>
    </lineage>
</organism>
<proteinExistence type="predicted"/>
<sequence>MSLVHADPGTFGVLPRTQTWNGSITLNRAANNIFAVDEASGQVEPGDSKTITLTLDARRYPGSEYTNTLAILSNDPATPSAELEVNLEVQDAAAFTVNTEMVSFPEIFVGNTVTRNFSIRNMGSIPLEVSSMTTDSGEFIVSDEPFSLESGERRTISVQFAPASSGSKSAVLTFNTNDGAHTLGLSGNAVNPGFLTLNPTSIEVDVLTGNNSSFSFLISNDGESELEFSVGGDALEDQERYLTPKNEVTSIELNHRTQEDDYAMVPGDFGFMQSSKSEIVATDEKFNNGQTFFTRGLLSNEVILTHSNSQDPTSSGIRCGADTTTALNRFLRTYTLTDFDIEGGIEVTALQFGLLLATGSPLNSFARVYLLDGDLSYDNMTLIGESAFPIDSSSDASVITIPVSATVPAGSTIVAEIEVPESPVSDMFPGSNEAGQTAPSYIQAPDCGIDTPTTIESLGFPEVAHIVNVIGLTEDGLFSFDVRSGTLAPQESVTVNVTTNTEEVAEGSYPGEIRVTTNSPATPLGLMDVMVNVIDAPQIGVDLTELSQELELYPDFAETGQQTLTISNTGTKDLEFTISPFTSMTSQPGLEGRTMLNDDMQDLTAASWLTTDISSGTVAPGETAEVIVTFDAVGLTPGEYSGGLIIENNAFNDPSLVIEAALTVYNFFGTWSQQFDGSEGWRLVASPVRGTIYEEMLSSIWTQGYPGSASSNEFAEPNVLFYSEPNREWLPPSNATNVVASGSDNENFNNAGRSFLVYMFDRDEIGGPVQWPKTLTVEGRRNNRVVPVVLTRTESDGRIEGDEPEPGWNMVANPYPFDINWNTVVADGGLSRVFSTIFVQDPEANLNSGAFRPSFGFQMSGLAAEIAHDGIIRGFEGFQARVFASRTSGRITFRESHAASARGNEMPESEQVPYLALSVTNGSLSDLAVITLVGDEAEGQTAVARPQALTVPAITMGLRGIDDQLFVQQNLNLGFGEHVSLPIAFASTHGGNFSLHLDGFDGWASDYYVSLFDRQTGMIHELAEGHPYTFVNTPSQSNLQRVVTAAGMDAVSIAQHSELVNLEMEDRFELIISNGVPTSIEPVQETPHSFSLKQNYPNPFNPTTMISYSLQESTDVRLEVFNIQGQRVAVLVNGAQNAGVHTVSFDAQRLSSGVYIYRLTAGSFSESRKMTLIK</sequence>
<dbReference type="NCBIfam" id="NF012200">
    <property type="entry name" value="choice_anch_D"/>
    <property type="match status" value="1"/>
</dbReference>
<keyword evidence="5" id="KW-0966">Cell projection</keyword>
<gene>
    <name evidence="8" type="ORF">CYPRO_1545</name>
</gene>
<dbReference type="AlphaFoldDB" id="A0A345UJZ4"/>
<name>A0A345UJZ4_9BACT</name>
<dbReference type="EMBL" id="CP027806">
    <property type="protein sequence ID" value="AXJ00796.1"/>
    <property type="molecule type" value="Genomic_DNA"/>
</dbReference>
<protein>
    <submittedName>
        <fullName evidence="8">Por secretion system C-terminal sorting domain-containing protein</fullName>
    </submittedName>
</protein>